<protein>
    <submittedName>
        <fullName evidence="1">Uncharacterized protein</fullName>
    </submittedName>
</protein>
<organism evidence="1 2">
    <name type="scientific">Rubroshorea leprosula</name>
    <dbReference type="NCBI Taxonomy" id="152421"/>
    <lineage>
        <taxon>Eukaryota</taxon>
        <taxon>Viridiplantae</taxon>
        <taxon>Streptophyta</taxon>
        <taxon>Embryophyta</taxon>
        <taxon>Tracheophyta</taxon>
        <taxon>Spermatophyta</taxon>
        <taxon>Magnoliopsida</taxon>
        <taxon>eudicotyledons</taxon>
        <taxon>Gunneridae</taxon>
        <taxon>Pentapetalae</taxon>
        <taxon>rosids</taxon>
        <taxon>malvids</taxon>
        <taxon>Malvales</taxon>
        <taxon>Dipterocarpaceae</taxon>
        <taxon>Rubroshorea</taxon>
    </lineage>
</organism>
<evidence type="ECO:0000313" key="2">
    <source>
        <dbReference type="Proteomes" id="UP001054252"/>
    </source>
</evidence>
<proteinExistence type="predicted"/>
<dbReference type="AlphaFoldDB" id="A0AAV5K463"/>
<keyword evidence="2" id="KW-1185">Reference proteome</keyword>
<dbReference type="EMBL" id="BPVZ01000058">
    <property type="protein sequence ID" value="GKV21769.1"/>
    <property type="molecule type" value="Genomic_DNA"/>
</dbReference>
<sequence>MEYLGLLDGNNLLDLKLGSLNNEHWRHSESLGIVRFRG</sequence>
<accession>A0AAV5K463</accession>
<gene>
    <name evidence="1" type="ORF">SLEP1_g31717</name>
</gene>
<name>A0AAV5K463_9ROSI</name>
<evidence type="ECO:0000313" key="1">
    <source>
        <dbReference type="EMBL" id="GKV21769.1"/>
    </source>
</evidence>
<comment type="caution">
    <text evidence="1">The sequence shown here is derived from an EMBL/GenBank/DDBJ whole genome shotgun (WGS) entry which is preliminary data.</text>
</comment>
<reference evidence="1 2" key="1">
    <citation type="journal article" date="2021" name="Commun. Biol.">
        <title>The genome of Shorea leprosula (Dipterocarpaceae) highlights the ecological relevance of drought in aseasonal tropical rainforests.</title>
        <authorList>
            <person name="Ng K.K.S."/>
            <person name="Kobayashi M.J."/>
            <person name="Fawcett J.A."/>
            <person name="Hatakeyama M."/>
            <person name="Paape T."/>
            <person name="Ng C.H."/>
            <person name="Ang C.C."/>
            <person name="Tnah L.H."/>
            <person name="Lee C.T."/>
            <person name="Nishiyama T."/>
            <person name="Sese J."/>
            <person name="O'Brien M.J."/>
            <person name="Copetti D."/>
            <person name="Mohd Noor M.I."/>
            <person name="Ong R.C."/>
            <person name="Putra M."/>
            <person name="Sireger I.Z."/>
            <person name="Indrioko S."/>
            <person name="Kosugi Y."/>
            <person name="Izuno A."/>
            <person name="Isagi Y."/>
            <person name="Lee S.L."/>
            <person name="Shimizu K.K."/>
        </authorList>
    </citation>
    <scope>NUCLEOTIDE SEQUENCE [LARGE SCALE GENOMIC DNA]</scope>
    <source>
        <strain evidence="1">214</strain>
    </source>
</reference>
<dbReference type="Proteomes" id="UP001054252">
    <property type="component" value="Unassembled WGS sequence"/>
</dbReference>